<feature type="domain" description="Mediator complex subunit Med13 N-terminal" evidence="8">
    <location>
        <begin position="47"/>
        <end position="189"/>
    </location>
</feature>
<evidence type="ECO:0000256" key="3">
    <source>
        <dbReference type="ARBA" id="ARBA00019618"/>
    </source>
</evidence>
<organism evidence="9 10">
    <name type="scientific">Vitis vinifera</name>
    <name type="common">Grape</name>
    <dbReference type="NCBI Taxonomy" id="29760"/>
    <lineage>
        <taxon>Eukaryota</taxon>
        <taxon>Viridiplantae</taxon>
        <taxon>Streptophyta</taxon>
        <taxon>Embryophyta</taxon>
        <taxon>Tracheophyta</taxon>
        <taxon>Spermatophyta</taxon>
        <taxon>Magnoliopsida</taxon>
        <taxon>eudicotyledons</taxon>
        <taxon>Gunneridae</taxon>
        <taxon>Pentapetalae</taxon>
        <taxon>rosids</taxon>
        <taxon>Vitales</taxon>
        <taxon>Vitaceae</taxon>
        <taxon>Viteae</taxon>
        <taxon>Vitis</taxon>
    </lineage>
</organism>
<proteinExistence type="inferred from homology"/>
<dbReference type="GO" id="GO:0005634">
    <property type="term" value="C:nucleus"/>
    <property type="evidence" value="ECO:0007669"/>
    <property type="project" value="UniProtKB-SubCell"/>
</dbReference>
<evidence type="ECO:0000256" key="5">
    <source>
        <dbReference type="ARBA" id="ARBA00023015"/>
    </source>
</evidence>
<evidence type="ECO:0000259" key="8">
    <source>
        <dbReference type="Pfam" id="PF11597"/>
    </source>
</evidence>
<dbReference type="Pfam" id="PF11597">
    <property type="entry name" value="Med13_N"/>
    <property type="match status" value="1"/>
</dbReference>
<keyword evidence="4" id="KW-0678">Repressor</keyword>
<dbReference type="EMBL" id="QGNW01001243">
    <property type="protein sequence ID" value="RVW48766.1"/>
    <property type="molecule type" value="Genomic_DNA"/>
</dbReference>
<comment type="similarity">
    <text evidence="2">Belongs to the Mediator complex subunit 13 family.</text>
</comment>
<gene>
    <name evidence="9" type="primary">MED13_3</name>
    <name evidence="9" type="ORF">CK203_076114</name>
</gene>
<evidence type="ECO:0000256" key="7">
    <source>
        <dbReference type="ARBA" id="ARBA00023242"/>
    </source>
</evidence>
<protein>
    <recommendedName>
        <fullName evidence="3">Mediator of RNA polymerase II transcription subunit 13</fullName>
    </recommendedName>
</protein>
<dbReference type="InterPro" id="IPR051139">
    <property type="entry name" value="Mediator_complx_sub13"/>
</dbReference>
<keyword evidence="7" id="KW-0539">Nucleus</keyword>
<dbReference type="AlphaFoldDB" id="A0A438EM05"/>
<evidence type="ECO:0000256" key="1">
    <source>
        <dbReference type="ARBA" id="ARBA00004123"/>
    </source>
</evidence>
<dbReference type="PANTHER" id="PTHR48249">
    <property type="entry name" value="MEDIATOR OF RNA POLYMERASE II TRANSCRIPTION SUBUNIT 13"/>
    <property type="match status" value="1"/>
</dbReference>
<keyword evidence="5" id="KW-0805">Transcription regulation</keyword>
<sequence>MILCVACTAKSNQLGSRLPILNLENIWQQCCASVLSSCTSEFPLGAGGLHHISWFQFLPHESDLNPPNDKRAERSCDASGAFCTFAVTKGRISQHMDQFFVGPWDPSQGLHNPDEKIKLWLFLPGRHSSVAEAAQVAVSRLRVVASGFWLAPGDSEEVAAALSQALRNCIERALIGLNYMRFGDVFSKYHPFSQSEELFRTLEGIKMVGWELTELVLPIGPQLQLWNVGSWAGPKVLAIL</sequence>
<evidence type="ECO:0000256" key="6">
    <source>
        <dbReference type="ARBA" id="ARBA00023163"/>
    </source>
</evidence>
<keyword evidence="6" id="KW-0804">Transcription</keyword>
<evidence type="ECO:0000313" key="9">
    <source>
        <dbReference type="EMBL" id="RVW48766.1"/>
    </source>
</evidence>
<evidence type="ECO:0000313" key="10">
    <source>
        <dbReference type="Proteomes" id="UP000288805"/>
    </source>
</evidence>
<dbReference type="PANTHER" id="PTHR48249:SF3">
    <property type="entry name" value="MEDIATOR OF RNA POLYMERASE II TRANSCRIPTION SUBUNIT 13"/>
    <property type="match status" value="1"/>
</dbReference>
<reference evidence="9 10" key="1">
    <citation type="journal article" date="2018" name="PLoS Genet.">
        <title>Population sequencing reveals clonal diversity and ancestral inbreeding in the grapevine cultivar Chardonnay.</title>
        <authorList>
            <person name="Roach M.J."/>
            <person name="Johnson D.L."/>
            <person name="Bohlmann J."/>
            <person name="van Vuuren H.J."/>
            <person name="Jones S.J."/>
            <person name="Pretorius I.S."/>
            <person name="Schmidt S.A."/>
            <person name="Borneman A.R."/>
        </authorList>
    </citation>
    <scope>NUCLEOTIDE SEQUENCE [LARGE SCALE GENOMIC DNA]</scope>
    <source>
        <strain evidence="10">cv. Chardonnay</strain>
        <tissue evidence="9">Leaf</tissue>
    </source>
</reference>
<comment type="caution">
    <text evidence="9">The sequence shown here is derived from an EMBL/GenBank/DDBJ whole genome shotgun (WGS) entry which is preliminary data.</text>
</comment>
<dbReference type="Proteomes" id="UP000288805">
    <property type="component" value="Unassembled WGS sequence"/>
</dbReference>
<dbReference type="InterPro" id="IPR021643">
    <property type="entry name" value="Mediator_Med13_N"/>
</dbReference>
<evidence type="ECO:0000256" key="2">
    <source>
        <dbReference type="ARBA" id="ARBA00009354"/>
    </source>
</evidence>
<evidence type="ECO:0000256" key="4">
    <source>
        <dbReference type="ARBA" id="ARBA00022491"/>
    </source>
</evidence>
<accession>A0A438EM05</accession>
<comment type="subcellular location">
    <subcellularLocation>
        <location evidence="1">Nucleus</location>
    </subcellularLocation>
</comment>
<name>A0A438EM05_VITVI</name>